<dbReference type="SUPFAM" id="SSF57424">
    <property type="entry name" value="LDL receptor-like module"/>
    <property type="match status" value="1"/>
</dbReference>
<dbReference type="InterPro" id="IPR001862">
    <property type="entry name" value="MAC_perforin"/>
</dbReference>
<evidence type="ECO:0000256" key="11">
    <source>
        <dbReference type="ARBA" id="ARBA00022737"/>
    </source>
</evidence>
<dbReference type="InterPro" id="IPR036383">
    <property type="entry name" value="TSP1_rpt_sf"/>
</dbReference>
<dbReference type="PANTHER" id="PTHR45742:SF1">
    <property type="entry name" value="COMPLEMENT COMPONENT C8 ALPHA CHAIN"/>
    <property type="match status" value="1"/>
</dbReference>
<evidence type="ECO:0000256" key="3">
    <source>
        <dbReference type="ARBA" id="ARBA00009214"/>
    </source>
</evidence>
<dbReference type="SMART" id="SM00192">
    <property type="entry name" value="LDLa"/>
    <property type="match status" value="1"/>
</dbReference>
<dbReference type="GO" id="GO:0045087">
    <property type="term" value="P:innate immune response"/>
    <property type="evidence" value="ECO:0007669"/>
    <property type="project" value="UniProtKB-KW"/>
</dbReference>
<dbReference type="GO" id="GO:0005579">
    <property type="term" value="C:membrane attack complex"/>
    <property type="evidence" value="ECO:0007669"/>
    <property type="project" value="UniProtKB-KW"/>
</dbReference>
<keyword evidence="8" id="KW-0399">Innate immunity</keyword>
<comment type="caution">
    <text evidence="20">Lacks conserved residue(s) required for the propagation of feature annotation.</text>
</comment>
<dbReference type="PRINTS" id="PR01705">
    <property type="entry name" value="TSP1REPEAT"/>
</dbReference>
<keyword evidence="9" id="KW-0812">Transmembrane</keyword>
<dbReference type="Proteomes" id="UP001059041">
    <property type="component" value="Linkage Group LG5"/>
</dbReference>
<keyword evidence="23" id="KW-1185">Reference proteome</keyword>
<dbReference type="Pfam" id="PF21195">
    <property type="entry name" value="EGF_C8A_B_C6"/>
    <property type="match status" value="1"/>
</dbReference>
<keyword evidence="7" id="KW-1052">Target cell membrane</keyword>
<comment type="subcellular location">
    <subcellularLocation>
        <location evidence="2">Secreted</location>
    </subcellularLocation>
    <subcellularLocation>
        <location evidence="1">Target cell membrane</location>
        <topology evidence="1">Multi-pass membrane protein</topology>
    </subcellularLocation>
</comment>
<evidence type="ECO:0000256" key="6">
    <source>
        <dbReference type="ARBA" id="ARBA00022536"/>
    </source>
</evidence>
<dbReference type="GO" id="GO:0044218">
    <property type="term" value="C:other organism cell membrane"/>
    <property type="evidence" value="ECO:0007669"/>
    <property type="project" value="UniProtKB-KW"/>
</dbReference>
<evidence type="ECO:0000256" key="1">
    <source>
        <dbReference type="ARBA" id="ARBA00004276"/>
    </source>
</evidence>
<dbReference type="SMART" id="SM00457">
    <property type="entry name" value="MACPF"/>
    <property type="match status" value="1"/>
</dbReference>
<dbReference type="CDD" id="cd00112">
    <property type="entry name" value="LDLa"/>
    <property type="match status" value="1"/>
</dbReference>
<dbReference type="PRINTS" id="PR00764">
    <property type="entry name" value="COMPLEMENTC9"/>
</dbReference>
<dbReference type="InterPro" id="IPR020864">
    <property type="entry name" value="MACPF"/>
</dbReference>
<evidence type="ECO:0000256" key="20">
    <source>
        <dbReference type="PROSITE-ProRule" id="PRU00124"/>
    </source>
</evidence>
<keyword evidence="4" id="KW-1134">Transmembrane beta strand</keyword>
<protein>
    <submittedName>
        <fullName evidence="22">Complement component C8 alpha chain</fullName>
    </submittedName>
</protein>
<keyword evidence="6" id="KW-0245">EGF-like domain</keyword>
<keyword evidence="17 20" id="KW-1015">Disulfide bond</keyword>
<evidence type="ECO:0000256" key="4">
    <source>
        <dbReference type="ARBA" id="ARBA00022452"/>
    </source>
</evidence>
<keyword evidence="14" id="KW-0180">Complement pathway</keyword>
<evidence type="ECO:0000256" key="12">
    <source>
        <dbReference type="ARBA" id="ARBA00022852"/>
    </source>
</evidence>
<dbReference type="SMART" id="SM00209">
    <property type="entry name" value="TSP1"/>
    <property type="match status" value="2"/>
</dbReference>
<dbReference type="PROSITE" id="PS50068">
    <property type="entry name" value="LDLRA_2"/>
    <property type="match status" value="1"/>
</dbReference>
<dbReference type="PROSITE" id="PS50092">
    <property type="entry name" value="TSP1"/>
    <property type="match status" value="2"/>
</dbReference>
<keyword evidence="13" id="KW-0391">Immunity</keyword>
<dbReference type="PROSITE" id="PS51412">
    <property type="entry name" value="MACPF_2"/>
    <property type="match status" value="1"/>
</dbReference>
<keyword evidence="15" id="KW-0473">Membrane attack complex</keyword>
<accession>A0A9W7WX60</accession>
<keyword evidence="5" id="KW-0964">Secreted</keyword>
<evidence type="ECO:0000256" key="13">
    <source>
        <dbReference type="ARBA" id="ARBA00022859"/>
    </source>
</evidence>
<dbReference type="InterPro" id="IPR002172">
    <property type="entry name" value="LDrepeatLR_classA_rpt"/>
</dbReference>
<evidence type="ECO:0000256" key="17">
    <source>
        <dbReference type="ARBA" id="ARBA00023157"/>
    </source>
</evidence>
<evidence type="ECO:0000256" key="8">
    <source>
        <dbReference type="ARBA" id="ARBA00022588"/>
    </source>
</evidence>
<dbReference type="AlphaFoldDB" id="A0A9W7WX60"/>
<keyword evidence="10" id="KW-0732">Signal</keyword>
<evidence type="ECO:0000313" key="23">
    <source>
        <dbReference type="Proteomes" id="UP001059041"/>
    </source>
</evidence>
<comment type="similarity">
    <text evidence="3">Belongs to the complement C6/C7/C8/C9 family.</text>
</comment>
<keyword evidence="18" id="KW-0325">Glycoprotein</keyword>
<feature type="disulfide bond" evidence="20">
    <location>
        <begin position="106"/>
        <end position="118"/>
    </location>
</feature>
<evidence type="ECO:0000256" key="16">
    <source>
        <dbReference type="ARBA" id="ARBA00023136"/>
    </source>
</evidence>
<feature type="disulfide bond" evidence="20">
    <location>
        <begin position="125"/>
        <end position="140"/>
    </location>
</feature>
<evidence type="ECO:0000256" key="2">
    <source>
        <dbReference type="ARBA" id="ARBA00004613"/>
    </source>
</evidence>
<dbReference type="GO" id="GO:0005576">
    <property type="term" value="C:extracellular region"/>
    <property type="evidence" value="ECO:0007669"/>
    <property type="project" value="UniProtKB-SubCell"/>
</dbReference>
<dbReference type="GO" id="GO:0031640">
    <property type="term" value="P:killing of cells of another organism"/>
    <property type="evidence" value="ECO:0007669"/>
    <property type="project" value="UniProtKB-KW"/>
</dbReference>
<dbReference type="PROSITE" id="PS00279">
    <property type="entry name" value="MACPF_1"/>
    <property type="match status" value="1"/>
</dbReference>
<evidence type="ECO:0000256" key="7">
    <source>
        <dbReference type="ARBA" id="ARBA00022537"/>
    </source>
</evidence>
<dbReference type="InterPro" id="IPR000884">
    <property type="entry name" value="TSP1_rpt"/>
</dbReference>
<reference evidence="22" key="1">
    <citation type="submission" date="2021-02" db="EMBL/GenBank/DDBJ databases">
        <title>Comparative genomics reveals that relaxation of natural selection precedes convergent phenotypic evolution of cavefish.</title>
        <authorList>
            <person name="Peng Z."/>
        </authorList>
    </citation>
    <scope>NUCLEOTIDE SEQUENCE</scope>
    <source>
        <tissue evidence="22">Muscle</tissue>
    </source>
</reference>
<comment type="caution">
    <text evidence="22">The sequence shown here is derived from an EMBL/GenBank/DDBJ whole genome shotgun (WGS) entry which is preliminary data.</text>
</comment>
<organism evidence="22 23">
    <name type="scientific">Triplophysa rosa</name>
    <name type="common">Cave loach</name>
    <dbReference type="NCBI Taxonomy" id="992332"/>
    <lineage>
        <taxon>Eukaryota</taxon>
        <taxon>Metazoa</taxon>
        <taxon>Chordata</taxon>
        <taxon>Craniata</taxon>
        <taxon>Vertebrata</taxon>
        <taxon>Euteleostomi</taxon>
        <taxon>Actinopterygii</taxon>
        <taxon>Neopterygii</taxon>
        <taxon>Teleostei</taxon>
        <taxon>Ostariophysi</taxon>
        <taxon>Cypriniformes</taxon>
        <taxon>Nemacheilidae</taxon>
        <taxon>Triplophysa</taxon>
    </lineage>
</organism>
<dbReference type="EMBL" id="JAFHDT010000005">
    <property type="protein sequence ID" value="KAI7809993.1"/>
    <property type="molecule type" value="Genomic_DNA"/>
</dbReference>
<keyword evidence="11" id="KW-0677">Repeat</keyword>
<evidence type="ECO:0000256" key="19">
    <source>
        <dbReference type="ARBA" id="ARBA00023298"/>
    </source>
</evidence>
<dbReference type="GO" id="GO:0006958">
    <property type="term" value="P:complement activation, classical pathway"/>
    <property type="evidence" value="ECO:0007669"/>
    <property type="project" value="UniProtKB-KW"/>
</dbReference>
<dbReference type="Gene3D" id="4.10.400.10">
    <property type="entry name" value="Low-density Lipoprotein Receptor"/>
    <property type="match status" value="1"/>
</dbReference>
<evidence type="ECO:0000259" key="21">
    <source>
        <dbReference type="PROSITE" id="PS51412"/>
    </source>
</evidence>
<evidence type="ECO:0000256" key="18">
    <source>
        <dbReference type="ARBA" id="ARBA00023180"/>
    </source>
</evidence>
<evidence type="ECO:0000256" key="10">
    <source>
        <dbReference type="ARBA" id="ARBA00022729"/>
    </source>
</evidence>
<keyword evidence="12" id="KW-0204">Cytolysis</keyword>
<dbReference type="InterPro" id="IPR048831">
    <property type="entry name" value="C8A_B_C6_EGF-like"/>
</dbReference>
<name>A0A9W7WX60_TRIRA</name>
<dbReference type="SUPFAM" id="SSF82895">
    <property type="entry name" value="TSP-1 type 1 repeat"/>
    <property type="match status" value="1"/>
</dbReference>
<keyword evidence="16" id="KW-0472">Membrane</keyword>
<evidence type="ECO:0000256" key="5">
    <source>
        <dbReference type="ARBA" id="ARBA00022525"/>
    </source>
</evidence>
<evidence type="ECO:0000313" key="22">
    <source>
        <dbReference type="EMBL" id="KAI7809993.1"/>
    </source>
</evidence>
<dbReference type="PANTHER" id="PTHR45742">
    <property type="entry name" value="COMPLEMENT COMPONENT C6"/>
    <property type="match status" value="1"/>
</dbReference>
<dbReference type="InterPro" id="IPR036055">
    <property type="entry name" value="LDL_receptor-like_sf"/>
</dbReference>
<keyword evidence="19" id="KW-1053">Target membrane</keyword>
<dbReference type="Pfam" id="PF01823">
    <property type="entry name" value="MACPF"/>
    <property type="match status" value="1"/>
</dbReference>
<dbReference type="InterPro" id="IPR020863">
    <property type="entry name" value="MACPF_CS"/>
</dbReference>
<evidence type="ECO:0000256" key="9">
    <source>
        <dbReference type="ARBA" id="ARBA00022692"/>
    </source>
</evidence>
<sequence>MNIKYFRQFVKMLKHAVISPTVQQMRLGDIEMNGLQHTRSAEKPAPIDCKLKSWSAWSPCSSCTEWLFRFQHLERPSQFGGEQCVHSQWDKRECKEEGDCQPQDHCGETFACGPNGRCIGQQLRCSGESECLSGEDEIDCNEINKRETKCIDMLAIPGAEKSTQGFNVLSGTSVNPVLDHNYYGGVCEYTYNGEWRKLAYDPFCEHLGYEDDEKYYRKPYNFLSYQLMAQATTEQSSDYYEDAASFLNAIKSESSFNFGVTVGVYNVEVGLEAGFDHSLIRNISQYSSKEVGFVRLLSKVQTAQFKMRSKDLMLDEEMLWALTDLPVQYDFAAYSHFFNVYGTHYITEGTMGGVLDYVAVVNKNAMTRKELYGESFGYCIGASLGLSVDEQIDVDLKLKAKHCDKDARIREPSESSSDVILDTFGFVKGGHTGPSTGNLHIRDEKSYKIWGRSLKYNPALIDFEVLPIYELVRFSTAVEQLRAKIPHLKRALEEYMQIFNTCRCAACLNNGEPVLSRTSCSCSCKSGYSGGACEETQRTGPTHGSWSCWSGWSPCTSGKKTRKRECNNPAPKDDGLPCIGNSDQTKNC</sequence>
<dbReference type="Gene3D" id="2.20.100.10">
    <property type="entry name" value="Thrombospondin type-1 (TSP1) repeat"/>
    <property type="match status" value="1"/>
</dbReference>
<gene>
    <name evidence="22" type="ORF">IRJ41_020690</name>
</gene>
<evidence type="ECO:0000256" key="15">
    <source>
        <dbReference type="ARBA" id="ARBA00023058"/>
    </source>
</evidence>
<evidence type="ECO:0000256" key="14">
    <source>
        <dbReference type="ARBA" id="ARBA00022875"/>
    </source>
</evidence>
<feature type="domain" description="MACPF" evidence="21">
    <location>
        <begin position="146"/>
        <end position="503"/>
    </location>
</feature>
<proteinExistence type="inferred from homology"/>